<sequence>MWSSGVIRAVDCDGGTAQQWYWLNSAWNVDELGEPYRRLKNRWTGKCLVAVAEDEDVKSGPCDDWTSRHWRLLSGITLSQFSSDIADGWLMNNVGTDHVHLGYGTGYTECWYKIRMN</sequence>
<organism evidence="1 2">
    <name type="scientific">Planotetraspora silvatica</name>
    <dbReference type="NCBI Taxonomy" id="234614"/>
    <lineage>
        <taxon>Bacteria</taxon>
        <taxon>Bacillati</taxon>
        <taxon>Actinomycetota</taxon>
        <taxon>Actinomycetes</taxon>
        <taxon>Streptosporangiales</taxon>
        <taxon>Streptosporangiaceae</taxon>
        <taxon>Planotetraspora</taxon>
    </lineage>
</organism>
<evidence type="ECO:0000313" key="2">
    <source>
        <dbReference type="Proteomes" id="UP000644610"/>
    </source>
</evidence>
<evidence type="ECO:0000313" key="1">
    <source>
        <dbReference type="EMBL" id="GII46863.1"/>
    </source>
</evidence>
<keyword evidence="2" id="KW-1185">Reference proteome</keyword>
<dbReference type="SUPFAM" id="SSF50370">
    <property type="entry name" value="Ricin B-like lectins"/>
    <property type="match status" value="1"/>
</dbReference>
<dbReference type="Gene3D" id="2.80.10.50">
    <property type="match status" value="1"/>
</dbReference>
<dbReference type="EMBL" id="BOOQ01000021">
    <property type="protein sequence ID" value="GII46863.1"/>
    <property type="molecule type" value="Genomic_DNA"/>
</dbReference>
<name>A0A8J3XS39_9ACTN</name>
<protein>
    <recommendedName>
        <fullName evidence="3">Ricin B lectin domain-containing protein</fullName>
    </recommendedName>
</protein>
<reference evidence="1" key="1">
    <citation type="submission" date="2021-01" db="EMBL/GenBank/DDBJ databases">
        <title>Whole genome shotgun sequence of Planotetraspora silvatica NBRC 100141.</title>
        <authorList>
            <person name="Komaki H."/>
            <person name="Tamura T."/>
        </authorList>
    </citation>
    <scope>NUCLEOTIDE SEQUENCE</scope>
    <source>
        <strain evidence="1">NBRC 100141</strain>
    </source>
</reference>
<dbReference type="RefSeq" id="WP_203974949.1">
    <property type="nucleotide sequence ID" value="NZ_BAAAKY010000014.1"/>
</dbReference>
<proteinExistence type="predicted"/>
<dbReference type="InterPro" id="IPR035992">
    <property type="entry name" value="Ricin_B-like_lectins"/>
</dbReference>
<gene>
    <name evidence="1" type="ORF">Psi02_32870</name>
</gene>
<comment type="caution">
    <text evidence="1">The sequence shown here is derived from an EMBL/GenBank/DDBJ whole genome shotgun (WGS) entry which is preliminary data.</text>
</comment>
<dbReference type="Proteomes" id="UP000644610">
    <property type="component" value="Unassembled WGS sequence"/>
</dbReference>
<accession>A0A8J3XS39</accession>
<evidence type="ECO:0008006" key="3">
    <source>
        <dbReference type="Google" id="ProtNLM"/>
    </source>
</evidence>
<dbReference type="AlphaFoldDB" id="A0A8J3XS39"/>